<dbReference type="PROSITE" id="PS00383">
    <property type="entry name" value="TYR_PHOSPHATASE_1"/>
    <property type="match status" value="1"/>
</dbReference>
<name>A0A6J7LI57_9ZZZZ</name>
<organism evidence="2">
    <name type="scientific">freshwater metagenome</name>
    <dbReference type="NCBI Taxonomy" id="449393"/>
    <lineage>
        <taxon>unclassified sequences</taxon>
        <taxon>metagenomes</taxon>
        <taxon>ecological metagenomes</taxon>
    </lineage>
</organism>
<protein>
    <submittedName>
        <fullName evidence="2">Unannotated protein</fullName>
    </submittedName>
</protein>
<dbReference type="SUPFAM" id="SSF52799">
    <property type="entry name" value="(Phosphotyrosine protein) phosphatases II"/>
    <property type="match status" value="1"/>
</dbReference>
<dbReference type="InterPro" id="IPR000387">
    <property type="entry name" value="Tyr_Pase_dom"/>
</dbReference>
<reference evidence="2" key="1">
    <citation type="submission" date="2020-05" db="EMBL/GenBank/DDBJ databases">
        <authorList>
            <person name="Chiriac C."/>
            <person name="Salcher M."/>
            <person name="Ghai R."/>
            <person name="Kavagutti S V."/>
        </authorList>
    </citation>
    <scope>NUCLEOTIDE SEQUENCE</scope>
</reference>
<sequence length="251" mass="26912">MNQPLELDGALNFRDVGGVPCGPDRRVAHGRLLRSDTLQFLTADAIHTLVTQLGLRSDIDLRLAFEIEVEGRGLLADEASVAHVHLPLMVEGTNSDGSATPILQQHDPVVTHYLGYLDSSAPSVVGIVRLLGSPDGPPAIIHCAAGKDRTGVAIAMVLAAIGCDENDIADEYAAGSHLVDAVLARLREMPSYGPALDKLPKEANLTPPEYIHRFFAGVREAYGSPREYLMLHGVTDDELVALKENLTEPVS</sequence>
<dbReference type="PROSITE" id="PS50056">
    <property type="entry name" value="TYR_PHOSPHATASE_2"/>
    <property type="match status" value="1"/>
</dbReference>
<dbReference type="GO" id="GO:0004721">
    <property type="term" value="F:phosphoprotein phosphatase activity"/>
    <property type="evidence" value="ECO:0007669"/>
    <property type="project" value="InterPro"/>
</dbReference>
<gene>
    <name evidence="2" type="ORF">UFOPK3773_02386</name>
</gene>
<feature type="domain" description="Tyrosine specific protein phosphatases" evidence="1">
    <location>
        <begin position="111"/>
        <end position="158"/>
    </location>
</feature>
<dbReference type="Pfam" id="PF13350">
    <property type="entry name" value="Y_phosphatase3"/>
    <property type="match status" value="1"/>
</dbReference>
<dbReference type="PANTHER" id="PTHR31126">
    <property type="entry name" value="TYROSINE-PROTEIN PHOSPHATASE"/>
    <property type="match status" value="1"/>
</dbReference>
<evidence type="ECO:0000313" key="2">
    <source>
        <dbReference type="EMBL" id="CAB4965394.1"/>
    </source>
</evidence>
<dbReference type="InterPro" id="IPR029021">
    <property type="entry name" value="Prot-tyrosine_phosphatase-like"/>
</dbReference>
<accession>A0A6J7LI57</accession>
<dbReference type="Gene3D" id="3.90.190.10">
    <property type="entry name" value="Protein tyrosine phosphatase superfamily"/>
    <property type="match status" value="1"/>
</dbReference>
<evidence type="ECO:0000259" key="1">
    <source>
        <dbReference type="PROSITE" id="PS50056"/>
    </source>
</evidence>
<dbReference type="AlphaFoldDB" id="A0A6J7LI57"/>
<dbReference type="EMBL" id="CAFBNF010000406">
    <property type="protein sequence ID" value="CAB4965394.1"/>
    <property type="molecule type" value="Genomic_DNA"/>
</dbReference>
<proteinExistence type="predicted"/>
<dbReference type="InterPro" id="IPR026893">
    <property type="entry name" value="Tyr/Ser_Pase_IphP-type"/>
</dbReference>
<dbReference type="PANTHER" id="PTHR31126:SF1">
    <property type="entry name" value="TYROSINE SPECIFIC PROTEIN PHOSPHATASES DOMAIN-CONTAINING PROTEIN"/>
    <property type="match status" value="1"/>
</dbReference>
<dbReference type="InterPro" id="IPR016130">
    <property type="entry name" value="Tyr_Pase_AS"/>
</dbReference>